<sequence>MDRRKIFHPNCTAIRSLCVSLDNEQPQDIASRPVRSKHCMYTRVVWRSSEWGERGVGAAFLKRKSSITDYAPCTTQRTELLLFSQKY</sequence>
<comment type="caution">
    <text evidence="1">The sequence shown here is derived from an EMBL/GenBank/DDBJ whole genome shotgun (WGS) entry which is preliminary data.</text>
</comment>
<dbReference type="AlphaFoldDB" id="A0AAW2F056"/>
<dbReference type="Proteomes" id="UP001430953">
    <property type="component" value="Unassembled WGS sequence"/>
</dbReference>
<gene>
    <name evidence="1" type="ORF">PUN28_014965</name>
</gene>
<accession>A0AAW2F056</accession>
<reference evidence="1 2" key="1">
    <citation type="submission" date="2023-03" db="EMBL/GenBank/DDBJ databases">
        <title>High recombination rates correlate with genetic variation in Cardiocondyla obscurior ants.</title>
        <authorList>
            <person name="Errbii M."/>
        </authorList>
    </citation>
    <scope>NUCLEOTIDE SEQUENCE [LARGE SCALE GENOMIC DNA]</scope>
    <source>
        <strain evidence="1">Alpha-2009</strain>
        <tissue evidence="1">Whole body</tissue>
    </source>
</reference>
<evidence type="ECO:0000313" key="1">
    <source>
        <dbReference type="EMBL" id="KAL0108056.1"/>
    </source>
</evidence>
<evidence type="ECO:0000313" key="2">
    <source>
        <dbReference type="Proteomes" id="UP001430953"/>
    </source>
</evidence>
<keyword evidence="2" id="KW-1185">Reference proteome</keyword>
<name>A0AAW2F056_9HYME</name>
<proteinExistence type="predicted"/>
<dbReference type="EMBL" id="JADYXP020000016">
    <property type="protein sequence ID" value="KAL0108056.1"/>
    <property type="molecule type" value="Genomic_DNA"/>
</dbReference>
<protein>
    <submittedName>
        <fullName evidence="1">Uncharacterized protein</fullName>
    </submittedName>
</protein>
<organism evidence="1 2">
    <name type="scientific">Cardiocondyla obscurior</name>
    <dbReference type="NCBI Taxonomy" id="286306"/>
    <lineage>
        <taxon>Eukaryota</taxon>
        <taxon>Metazoa</taxon>
        <taxon>Ecdysozoa</taxon>
        <taxon>Arthropoda</taxon>
        <taxon>Hexapoda</taxon>
        <taxon>Insecta</taxon>
        <taxon>Pterygota</taxon>
        <taxon>Neoptera</taxon>
        <taxon>Endopterygota</taxon>
        <taxon>Hymenoptera</taxon>
        <taxon>Apocrita</taxon>
        <taxon>Aculeata</taxon>
        <taxon>Formicoidea</taxon>
        <taxon>Formicidae</taxon>
        <taxon>Myrmicinae</taxon>
        <taxon>Cardiocondyla</taxon>
    </lineage>
</organism>